<sequence>MKCTCGNYNITIFLVGANVNGIIQGKAIQQSDCGELGDCVASSEACDKKCGCDTYSSVLYYNETIDECVLNVKKLLESLSEKHNTQDKIFAEVERVFQGVIFSAILFAACAAMCVVLSCFYCCRINFMDNSLKNDVDALTAKLKREKRYKKVPVTTPPLPNTEPAESCNIIVSNAGVYCV</sequence>
<keyword evidence="1" id="KW-1133">Transmembrane helix</keyword>
<evidence type="ECO:0000256" key="1">
    <source>
        <dbReference type="SAM" id="Phobius"/>
    </source>
</evidence>
<evidence type="ECO:0000313" key="2">
    <source>
        <dbReference type="EMBL" id="VVC99690.1"/>
    </source>
</evidence>
<keyword evidence="1" id="KW-0472">Membrane</keyword>
<protein>
    <submittedName>
        <fullName evidence="2">Uncharacterized protein</fullName>
    </submittedName>
</protein>
<dbReference type="EMBL" id="FZQP02004278">
    <property type="protein sequence ID" value="VVC99690.1"/>
    <property type="molecule type" value="Genomic_DNA"/>
</dbReference>
<organism evidence="2 3">
    <name type="scientific">Leptidea sinapis</name>
    <dbReference type="NCBI Taxonomy" id="189913"/>
    <lineage>
        <taxon>Eukaryota</taxon>
        <taxon>Metazoa</taxon>
        <taxon>Ecdysozoa</taxon>
        <taxon>Arthropoda</taxon>
        <taxon>Hexapoda</taxon>
        <taxon>Insecta</taxon>
        <taxon>Pterygota</taxon>
        <taxon>Neoptera</taxon>
        <taxon>Endopterygota</taxon>
        <taxon>Lepidoptera</taxon>
        <taxon>Glossata</taxon>
        <taxon>Ditrysia</taxon>
        <taxon>Papilionoidea</taxon>
        <taxon>Pieridae</taxon>
        <taxon>Dismorphiinae</taxon>
        <taxon>Leptidea</taxon>
    </lineage>
</organism>
<name>A0A5E4QPU4_9NEOP</name>
<evidence type="ECO:0000313" key="3">
    <source>
        <dbReference type="Proteomes" id="UP000324832"/>
    </source>
</evidence>
<feature type="transmembrane region" description="Helical" evidence="1">
    <location>
        <begin position="100"/>
        <end position="123"/>
    </location>
</feature>
<dbReference type="Proteomes" id="UP000324832">
    <property type="component" value="Unassembled WGS sequence"/>
</dbReference>
<accession>A0A5E4QPU4</accession>
<keyword evidence="1" id="KW-0812">Transmembrane</keyword>
<gene>
    <name evidence="2" type="ORF">LSINAPIS_LOCUS10517</name>
</gene>
<reference evidence="2 3" key="1">
    <citation type="submission" date="2017-07" db="EMBL/GenBank/DDBJ databases">
        <authorList>
            <person name="Talla V."/>
            <person name="Backstrom N."/>
        </authorList>
    </citation>
    <scope>NUCLEOTIDE SEQUENCE [LARGE SCALE GENOMIC DNA]</scope>
</reference>
<proteinExistence type="predicted"/>
<dbReference type="AlphaFoldDB" id="A0A5E4QPU4"/>
<keyword evidence="3" id="KW-1185">Reference proteome</keyword>